<dbReference type="EMBL" id="ML996696">
    <property type="protein sequence ID" value="KAF2399888.1"/>
    <property type="molecule type" value="Genomic_DNA"/>
</dbReference>
<dbReference type="InterPro" id="IPR011051">
    <property type="entry name" value="RmlC_Cupin_sf"/>
</dbReference>
<evidence type="ECO:0000256" key="4">
    <source>
        <dbReference type="ARBA" id="ARBA00047684"/>
    </source>
</evidence>
<name>A0A6G1HV06_9PEZI</name>
<dbReference type="OrthoDB" id="10266039at2759"/>
<dbReference type="InterPro" id="IPR007247">
    <property type="entry name" value="Ureidogly_lyase"/>
</dbReference>
<dbReference type="InterPro" id="IPR024060">
    <property type="entry name" value="Ureidoglycolate_lyase_dom_sf"/>
</dbReference>
<feature type="region of interest" description="Disordered" evidence="5">
    <location>
        <begin position="141"/>
        <end position="200"/>
    </location>
</feature>
<comment type="subunit">
    <text evidence="1">Homodimer.</text>
</comment>
<dbReference type="InterPro" id="IPR047233">
    <property type="entry name" value="UAH_cupin"/>
</dbReference>
<dbReference type="Proteomes" id="UP000799640">
    <property type="component" value="Unassembled WGS sequence"/>
</dbReference>
<dbReference type="PANTHER" id="PTHR21221:SF1">
    <property type="entry name" value="UREIDOGLYCOLATE LYASE"/>
    <property type="match status" value="1"/>
</dbReference>
<dbReference type="Gene3D" id="2.60.120.480">
    <property type="entry name" value="Ureidoglycolate hydrolase"/>
    <property type="match status" value="1"/>
</dbReference>
<evidence type="ECO:0000256" key="3">
    <source>
        <dbReference type="ARBA" id="ARBA00023239"/>
    </source>
</evidence>
<proteinExistence type="predicted"/>
<evidence type="ECO:0000256" key="5">
    <source>
        <dbReference type="SAM" id="MobiDB-lite"/>
    </source>
</evidence>
<evidence type="ECO:0000256" key="2">
    <source>
        <dbReference type="ARBA" id="ARBA00022631"/>
    </source>
</evidence>
<dbReference type="GO" id="GO:0050385">
    <property type="term" value="F:ureidoglycolate lyase activity"/>
    <property type="evidence" value="ECO:0007669"/>
    <property type="project" value="UniProtKB-EC"/>
</dbReference>
<feature type="compositionally biased region" description="Basic and acidic residues" evidence="5">
    <location>
        <begin position="159"/>
        <end position="172"/>
    </location>
</feature>
<gene>
    <name evidence="6" type="ORF">EJ06DRAFT_530673</name>
</gene>
<keyword evidence="7" id="KW-1185">Reference proteome</keyword>
<dbReference type="GO" id="GO:0000256">
    <property type="term" value="P:allantoin catabolic process"/>
    <property type="evidence" value="ECO:0007669"/>
    <property type="project" value="InterPro"/>
</dbReference>
<keyword evidence="6" id="KW-0378">Hydrolase</keyword>
<reference evidence="6" key="1">
    <citation type="journal article" date="2020" name="Stud. Mycol.">
        <title>101 Dothideomycetes genomes: a test case for predicting lifestyles and emergence of pathogens.</title>
        <authorList>
            <person name="Haridas S."/>
            <person name="Albert R."/>
            <person name="Binder M."/>
            <person name="Bloem J."/>
            <person name="Labutti K."/>
            <person name="Salamov A."/>
            <person name="Andreopoulos B."/>
            <person name="Baker S."/>
            <person name="Barry K."/>
            <person name="Bills G."/>
            <person name="Bluhm B."/>
            <person name="Cannon C."/>
            <person name="Castanera R."/>
            <person name="Culley D."/>
            <person name="Daum C."/>
            <person name="Ezra D."/>
            <person name="Gonzalez J."/>
            <person name="Henrissat B."/>
            <person name="Kuo A."/>
            <person name="Liang C."/>
            <person name="Lipzen A."/>
            <person name="Lutzoni F."/>
            <person name="Magnuson J."/>
            <person name="Mondo S."/>
            <person name="Nolan M."/>
            <person name="Ohm R."/>
            <person name="Pangilinan J."/>
            <person name="Park H.-J."/>
            <person name="Ramirez L."/>
            <person name="Alfaro M."/>
            <person name="Sun H."/>
            <person name="Tritt A."/>
            <person name="Yoshinaga Y."/>
            <person name="Zwiers L.-H."/>
            <person name="Turgeon B."/>
            <person name="Goodwin S."/>
            <person name="Spatafora J."/>
            <person name="Crous P."/>
            <person name="Grigoriev I."/>
        </authorList>
    </citation>
    <scope>NUCLEOTIDE SEQUENCE</scope>
    <source>
        <strain evidence="6">CBS 262.69</strain>
    </source>
</reference>
<evidence type="ECO:0000313" key="7">
    <source>
        <dbReference type="Proteomes" id="UP000799640"/>
    </source>
</evidence>
<protein>
    <submittedName>
        <fullName evidence="6">Ureidoglycolate hydrolase</fullName>
    </submittedName>
</protein>
<dbReference type="GO" id="GO:0004848">
    <property type="term" value="F:ureidoglycolate hydrolase activity"/>
    <property type="evidence" value="ECO:0007669"/>
    <property type="project" value="InterPro"/>
</dbReference>
<keyword evidence="2" id="KW-0659">Purine metabolism</keyword>
<feature type="compositionally biased region" description="Pro residues" evidence="5">
    <location>
        <begin position="180"/>
        <end position="193"/>
    </location>
</feature>
<evidence type="ECO:0000313" key="6">
    <source>
        <dbReference type="EMBL" id="KAF2399888.1"/>
    </source>
</evidence>
<dbReference type="Pfam" id="PF04115">
    <property type="entry name" value="Ureidogly_lyase"/>
    <property type="match status" value="1"/>
</dbReference>
<dbReference type="AlphaFoldDB" id="A0A6G1HV06"/>
<dbReference type="CDD" id="cd20298">
    <property type="entry name" value="cupin_UAH"/>
    <property type="match status" value="1"/>
</dbReference>
<dbReference type="SUPFAM" id="SSF51182">
    <property type="entry name" value="RmlC-like cupins"/>
    <property type="match status" value="1"/>
</dbReference>
<evidence type="ECO:0000256" key="1">
    <source>
        <dbReference type="ARBA" id="ARBA00011738"/>
    </source>
</evidence>
<accession>A0A6G1HV06</accession>
<comment type="catalytic activity">
    <reaction evidence="4">
        <text>(S)-ureidoglycolate = urea + glyoxylate</text>
        <dbReference type="Rhea" id="RHEA:11304"/>
        <dbReference type="ChEBI" id="CHEBI:16199"/>
        <dbReference type="ChEBI" id="CHEBI:36655"/>
        <dbReference type="ChEBI" id="CHEBI:57296"/>
        <dbReference type="EC" id="4.3.2.3"/>
    </reaction>
</comment>
<sequence length="281" mass="30523">MIPSIKSPVFRIPIEPLNQTSFAPFGTVIQNPDHAPPSTTPPLSVTANQGSATKYLDVTKLSNFYHLAPSKNPASPVVNMFVCAPRPLRPHQVPHGMEPAFDVRLLERHPYTPQIFIPVGLARNDPSTCYLVVVAPTLPAAPPRPEVLTRSKPYPTPDPEPKKQSPFERARPEPFTNSTAPPPATRPLPPEMPKGPGMPDVRRLRAFVANGSQGVTYGAGTWHAPMVVIGAEKVAFVVLQYANAVGNEDCQEVEIVPGKEGEWPYVVLSGIGRDTLVKAKM</sequence>
<dbReference type="PANTHER" id="PTHR21221">
    <property type="entry name" value="UREIDOGLYCOLATE HYDROLASE"/>
    <property type="match status" value="1"/>
</dbReference>
<organism evidence="6 7">
    <name type="scientific">Trichodelitschia bisporula</name>
    <dbReference type="NCBI Taxonomy" id="703511"/>
    <lineage>
        <taxon>Eukaryota</taxon>
        <taxon>Fungi</taxon>
        <taxon>Dikarya</taxon>
        <taxon>Ascomycota</taxon>
        <taxon>Pezizomycotina</taxon>
        <taxon>Dothideomycetes</taxon>
        <taxon>Dothideomycetes incertae sedis</taxon>
        <taxon>Phaeotrichales</taxon>
        <taxon>Phaeotrichaceae</taxon>
        <taxon>Trichodelitschia</taxon>
    </lineage>
</organism>
<dbReference type="GO" id="GO:0006144">
    <property type="term" value="P:purine nucleobase metabolic process"/>
    <property type="evidence" value="ECO:0007669"/>
    <property type="project" value="UniProtKB-KW"/>
</dbReference>
<keyword evidence="3" id="KW-0456">Lyase</keyword>